<organism evidence="2 3">
    <name type="scientific">Bogoriella caseilytica</name>
    <dbReference type="NCBI Taxonomy" id="56055"/>
    <lineage>
        <taxon>Bacteria</taxon>
        <taxon>Bacillati</taxon>
        <taxon>Actinomycetota</taxon>
        <taxon>Actinomycetes</taxon>
        <taxon>Micrococcales</taxon>
        <taxon>Bogoriellaceae</taxon>
        <taxon>Bogoriella</taxon>
    </lineage>
</organism>
<feature type="transmembrane region" description="Helical" evidence="1">
    <location>
        <begin position="117"/>
        <end position="136"/>
    </location>
</feature>
<proteinExistence type="predicted"/>
<keyword evidence="1" id="KW-0812">Transmembrane</keyword>
<evidence type="ECO:0000256" key="1">
    <source>
        <dbReference type="SAM" id="Phobius"/>
    </source>
</evidence>
<feature type="transmembrane region" description="Helical" evidence="1">
    <location>
        <begin position="223"/>
        <end position="242"/>
    </location>
</feature>
<feature type="transmembrane region" description="Helical" evidence="1">
    <location>
        <begin position="33"/>
        <end position="53"/>
    </location>
</feature>
<feature type="transmembrane region" description="Helical" evidence="1">
    <location>
        <begin position="142"/>
        <end position="161"/>
    </location>
</feature>
<dbReference type="Proteomes" id="UP000280668">
    <property type="component" value="Unassembled WGS sequence"/>
</dbReference>
<keyword evidence="1" id="KW-0472">Membrane</keyword>
<evidence type="ECO:0000313" key="3">
    <source>
        <dbReference type="Proteomes" id="UP000280668"/>
    </source>
</evidence>
<evidence type="ECO:0000313" key="2">
    <source>
        <dbReference type="EMBL" id="ROR72490.1"/>
    </source>
</evidence>
<name>A0A3N2BB56_9MICO</name>
<dbReference type="AlphaFoldDB" id="A0A3N2BB56"/>
<feature type="transmembrane region" description="Helical" evidence="1">
    <location>
        <begin position="65"/>
        <end position="82"/>
    </location>
</feature>
<feature type="transmembrane region" description="Helical" evidence="1">
    <location>
        <begin position="168"/>
        <end position="185"/>
    </location>
</feature>
<reference evidence="2 3" key="1">
    <citation type="submission" date="2018-11" db="EMBL/GenBank/DDBJ databases">
        <title>Sequencing the genomes of 1000 actinobacteria strains.</title>
        <authorList>
            <person name="Klenk H.-P."/>
        </authorList>
    </citation>
    <scope>NUCLEOTIDE SEQUENCE [LARGE SCALE GENOMIC DNA]</scope>
    <source>
        <strain evidence="2 3">DSM 11294</strain>
    </source>
</reference>
<dbReference type="EMBL" id="RKHK01000001">
    <property type="protein sequence ID" value="ROR72490.1"/>
    <property type="molecule type" value="Genomic_DNA"/>
</dbReference>
<dbReference type="OrthoDB" id="3250762at2"/>
<accession>A0A3N2BB56</accession>
<sequence length="254" mass="24790">MALDDAPSTTTGAVARASVTAVAAAAMATSGYLGAHGIGVVVLLMALAFAAGWPKLLGLPTAHGGSVVIALSAIAGVVVVRVLSFSHLAIVIALAVIAGVIHQMVRRDGRPRLVESLSGIVTGAVVAISAAGWAATETDGELVVLAAATIATAALVTSLPLGAGLTGILAAVAGSLIGAGAGFAFEQIGWLPGLLIGMATGVLTAACHVLYGRFPGAGHGRAALAAGLVLVLVPGVPVYLVGELLDGRFLGFLG</sequence>
<keyword evidence="1" id="KW-1133">Transmembrane helix</keyword>
<keyword evidence="3" id="KW-1185">Reference proteome</keyword>
<protein>
    <submittedName>
        <fullName evidence="2">Uncharacterized protein</fullName>
    </submittedName>
</protein>
<feature type="transmembrane region" description="Helical" evidence="1">
    <location>
        <begin position="191"/>
        <end position="211"/>
    </location>
</feature>
<dbReference type="RefSeq" id="WP_123303041.1">
    <property type="nucleotide sequence ID" value="NZ_RKHK01000001.1"/>
</dbReference>
<comment type="caution">
    <text evidence="2">The sequence shown here is derived from an EMBL/GenBank/DDBJ whole genome shotgun (WGS) entry which is preliminary data.</text>
</comment>
<gene>
    <name evidence="2" type="ORF">EDD31_0841</name>
</gene>